<dbReference type="InterPro" id="IPR057692">
    <property type="entry name" value="DUF7932"/>
</dbReference>
<feature type="compositionally biased region" description="Low complexity" evidence="1">
    <location>
        <begin position="641"/>
        <end position="660"/>
    </location>
</feature>
<dbReference type="Proteomes" id="UP001497525">
    <property type="component" value="Unassembled WGS sequence"/>
</dbReference>
<evidence type="ECO:0000313" key="4">
    <source>
        <dbReference type="Proteomes" id="UP001497525"/>
    </source>
</evidence>
<feature type="region of interest" description="Disordered" evidence="1">
    <location>
        <begin position="556"/>
        <end position="580"/>
    </location>
</feature>
<protein>
    <recommendedName>
        <fullName evidence="2">DUF7932 domain-containing protein</fullName>
    </recommendedName>
</protein>
<gene>
    <name evidence="3" type="ORF">CDAUBV1_LOCUS11754</name>
</gene>
<evidence type="ECO:0000313" key="3">
    <source>
        <dbReference type="EMBL" id="CAL5137443.1"/>
    </source>
</evidence>
<proteinExistence type="predicted"/>
<feature type="region of interest" description="Disordered" evidence="1">
    <location>
        <begin position="421"/>
        <end position="443"/>
    </location>
</feature>
<feature type="compositionally biased region" description="Gly residues" evidence="1">
    <location>
        <begin position="329"/>
        <end position="350"/>
    </location>
</feature>
<dbReference type="Pfam" id="PF25560">
    <property type="entry name" value="DUF7932"/>
    <property type="match status" value="1"/>
</dbReference>
<feature type="region of interest" description="Disordered" evidence="1">
    <location>
        <begin position="862"/>
        <end position="884"/>
    </location>
</feature>
<evidence type="ECO:0000256" key="1">
    <source>
        <dbReference type="SAM" id="MobiDB-lite"/>
    </source>
</evidence>
<feature type="region of interest" description="Disordered" evidence="1">
    <location>
        <begin position="229"/>
        <end position="271"/>
    </location>
</feature>
<evidence type="ECO:0000259" key="2">
    <source>
        <dbReference type="Pfam" id="PF25560"/>
    </source>
</evidence>
<accession>A0AAV2TR49</accession>
<organism evidence="3 4">
    <name type="scientific">Calicophoron daubneyi</name>
    <name type="common">Rumen fluke</name>
    <name type="synonym">Paramphistomum daubneyi</name>
    <dbReference type="NCBI Taxonomy" id="300641"/>
    <lineage>
        <taxon>Eukaryota</taxon>
        <taxon>Metazoa</taxon>
        <taxon>Spiralia</taxon>
        <taxon>Lophotrochozoa</taxon>
        <taxon>Platyhelminthes</taxon>
        <taxon>Trematoda</taxon>
        <taxon>Digenea</taxon>
        <taxon>Plagiorchiida</taxon>
        <taxon>Pronocephalata</taxon>
        <taxon>Paramphistomoidea</taxon>
        <taxon>Paramphistomidae</taxon>
        <taxon>Calicophoron</taxon>
    </lineage>
</organism>
<dbReference type="PANTHER" id="PTHR24637:SF417">
    <property type="entry name" value="COL_CUTICLE_N DOMAIN-CONTAINING PROTEIN"/>
    <property type="match status" value="1"/>
</dbReference>
<dbReference type="PANTHER" id="PTHR24637">
    <property type="entry name" value="COLLAGEN"/>
    <property type="match status" value="1"/>
</dbReference>
<dbReference type="EMBL" id="CAXLJL010000390">
    <property type="protein sequence ID" value="CAL5137443.1"/>
    <property type="molecule type" value="Genomic_DNA"/>
</dbReference>
<feature type="region of interest" description="Disordered" evidence="1">
    <location>
        <begin position="603"/>
        <end position="664"/>
    </location>
</feature>
<feature type="compositionally biased region" description="Basic and acidic residues" evidence="1">
    <location>
        <begin position="260"/>
        <end position="269"/>
    </location>
</feature>
<comment type="caution">
    <text evidence="3">The sequence shown here is derived from an EMBL/GenBank/DDBJ whole genome shotgun (WGS) entry which is preliminary data.</text>
</comment>
<feature type="domain" description="DUF7932" evidence="2">
    <location>
        <begin position="911"/>
        <end position="1035"/>
    </location>
</feature>
<feature type="compositionally biased region" description="Gly residues" evidence="1">
    <location>
        <begin position="603"/>
        <end position="622"/>
    </location>
</feature>
<feature type="region of interest" description="Disordered" evidence="1">
    <location>
        <begin position="300"/>
        <end position="351"/>
    </location>
</feature>
<name>A0AAV2TR49_CALDB</name>
<reference evidence="3" key="1">
    <citation type="submission" date="2024-06" db="EMBL/GenBank/DDBJ databases">
        <authorList>
            <person name="Liu X."/>
            <person name="Lenzi L."/>
            <person name="Haldenby T S."/>
            <person name="Uol C."/>
        </authorList>
    </citation>
    <scope>NUCLEOTIDE SEQUENCE</scope>
</reference>
<sequence length="1689" mass="184935">MSSTDDQALNLFDLVRWVRVLQPDCRQRGIDCTVQLDSASQSVSESEILQRFYEQHGSYKAKGQLARVLELTCTELHGQGSASGRADKTCELREWTRRERDDTFLPPIGLVRAACGTEGIANLARDLSIPQTRQATTTSNREPSSYRASLSTCSTTWADPPCGPQASSEGRWLCDDINECAGEFDPASIQVLSYCDLHTRSSRSRLRNAYSARSSFVIPEEKHKILQSLRFSQPARSKRHSSDLSTKSSASEPPGNCTDLSRRHSEDAKSTTLTEDLLRYCANTKNVKYIFDATGTKGLRGAKGLSGSPGTKGQDGRGITHNYPRGEDGQPGGPGSRGGDGQPGEKGGNGASLFVELYGSSVKMEESSPRITRADSDSSGLMVAMVLINGVACYSLNYQADYPVQFEDGKPDVLFISARGGRGGSGGRGGHGGSGGVGGRGGGGNIRNQIATEMYRKQFSIPPYLETRSGHSVLQFAAEAAFSVLQNANWNATETRRSEMRSSDRQSKLFGEVGSSGQHRRILSNLLTSNELDEYCWDPALMKHASWGTRTFFQSGDGGHGGDGGFGGRGGDAGDGGDGGDIIFVTTDPKLLMLIEWDVGHGTAGTPGRGGRGGRGGDGGSPGLTSDAFLNRCMGEGEQGVGETTTHSPHSSSENSEETNQASERGVALWQDGWVGCSEMYEDFPGNTPGYDDNITSETAACVHTDMLTSGQSGEQQMSQGYLDECYSSSGGPNDRNLSYGKRERTPDSLKWNLLESEYDPLGIGANRYTRSKCAREVPGNHGPSGLVGVDGLCGAEGRCGKPGRVYFCRIDPSEHSFVPAALSNFYAEHFLNKRSGVCHTLRDKEAFWNIVRSKFDKNAGDNSFEGQATDEPGNDAKPGAERGNETVFTEGQFRTGSVGDVSMYSNRFELLVLDFQIISVDDDGILEPGEKVVVTNTLIKNDSSMPLPAGARLTFLSTQTVRMDADQYFELPEASMKPEEKMTVTHKFHGQIRSVLEPSSPGAFQGRAVIESRISLMGKEFSKAHHEKEVEVAYPLRLSSVSLQRTGAPLEVIPIQFTVENLSNVTYGGSSSTDYRGAEIRLRLDRHLAVVGPPSSGDQMGDSVHGTASEAGWLSWKLPNPDESDAVGGMLAEVQPKSCLPDDMSSSGRRVCIWLQVEGHVELFKRLPIQIELYLRGVLIEYTQVTIRSVSEPSTHITAPIDPRDLTYQNTFERVTPVSRPPSLCPVYSLAKTSSQQRSVHGAIRSDSAPRALLITGPDMIREEYLIWHSLLSSVGLSNFQLWDVEHVDFETQKTWSTSYRNCLVVCPRCTPAKICTYELASHFGYVFEPTGTSQALNTYGEQTIKSLGSVVHEENPPDSSFLAIFEDASTAELIDARPSWNDTGSHLYSNLSDHYSSIPASDPVVGSELNTVEQKLEQMPTKPGVVGNETTHPSKIDFDKLNGWLAKQGRLWGMRASGKYGLPDNDVLNGITFGENSQTSVDRVQFSRASDIQVPSEVALVSPWGQMFLVLLSLLPNQDRSNFLRIRPSKPSLVLPWGEPMSPTLLAILSIQAYLEEESDKPLHESLGTSRFELVCADLQRSPQIYQEHLGVCLASLLRFRGIYQRWASPDSRRRILKAYRPIPKRLESSLGTKRVRAAFKEAQIRLRYPRRYLEFHQLIQSNLRYSAESLQEIFDQFFSQPSSKHV</sequence>